<dbReference type="AlphaFoldDB" id="A0A7S3MJG9"/>
<accession>A0A7S3MJG9</accession>
<evidence type="ECO:0000256" key="1">
    <source>
        <dbReference type="SAM" id="MobiDB-lite"/>
    </source>
</evidence>
<name>A0A7S3MJG9_9SPIT</name>
<dbReference type="EMBL" id="HBIE01000736">
    <property type="protein sequence ID" value="CAE0305285.1"/>
    <property type="molecule type" value="Transcribed_RNA"/>
</dbReference>
<protein>
    <submittedName>
        <fullName evidence="2">Uncharacterized protein</fullName>
    </submittedName>
</protein>
<reference evidence="2" key="1">
    <citation type="submission" date="2021-01" db="EMBL/GenBank/DDBJ databases">
        <authorList>
            <person name="Corre E."/>
            <person name="Pelletier E."/>
            <person name="Niang G."/>
            <person name="Scheremetjew M."/>
            <person name="Finn R."/>
            <person name="Kale V."/>
            <person name="Holt S."/>
            <person name="Cochrane G."/>
            <person name="Meng A."/>
            <person name="Brown T."/>
            <person name="Cohen L."/>
        </authorList>
    </citation>
    <scope>NUCLEOTIDE SEQUENCE</scope>
    <source>
        <strain evidence="2">Fehren 1</strain>
    </source>
</reference>
<gene>
    <name evidence="2" type="ORF">FEHR0123_LOCUS189</name>
</gene>
<organism evidence="2">
    <name type="scientific">Favella ehrenbergii</name>
    <dbReference type="NCBI Taxonomy" id="182087"/>
    <lineage>
        <taxon>Eukaryota</taxon>
        <taxon>Sar</taxon>
        <taxon>Alveolata</taxon>
        <taxon>Ciliophora</taxon>
        <taxon>Intramacronucleata</taxon>
        <taxon>Spirotrichea</taxon>
        <taxon>Choreotrichia</taxon>
        <taxon>Tintinnida</taxon>
        <taxon>Xystonellidae</taxon>
        <taxon>Favella</taxon>
    </lineage>
</organism>
<evidence type="ECO:0000313" key="2">
    <source>
        <dbReference type="EMBL" id="CAE0305285.1"/>
    </source>
</evidence>
<feature type="region of interest" description="Disordered" evidence="1">
    <location>
        <begin position="1"/>
        <end position="21"/>
    </location>
</feature>
<sequence length="115" mass="12545">MGDAKVSLDNRVSPLKNRHESQLLGGLHPVKTQWSPSKLTKNGSTGVAPFDLGMGKGTAGMLTAEEATMAATSDIVKVSLRIQFMHNAQDHLLSYREKLQKANDIMKSIDLNKQV</sequence>
<proteinExistence type="predicted"/>